<dbReference type="Proteomes" id="UP000007954">
    <property type="component" value="Chromosome"/>
</dbReference>
<name>G0LGG1_HALWC</name>
<feature type="compositionally biased region" description="Basic and acidic residues" evidence="3">
    <location>
        <begin position="161"/>
        <end position="170"/>
    </location>
</feature>
<feature type="region of interest" description="Disordered" evidence="3">
    <location>
        <begin position="124"/>
        <end position="170"/>
    </location>
</feature>
<comment type="similarity">
    <text evidence="1 2">Belongs to the small heat shock protein (HSP20) family.</text>
</comment>
<organism evidence="5 6">
    <name type="scientific">Haloquadratum walsbyi (strain DSM 16854 / JCM 12705 / C23)</name>
    <dbReference type="NCBI Taxonomy" id="768065"/>
    <lineage>
        <taxon>Archaea</taxon>
        <taxon>Methanobacteriati</taxon>
        <taxon>Methanobacteriota</taxon>
        <taxon>Stenosarchaea group</taxon>
        <taxon>Halobacteria</taxon>
        <taxon>Halobacteriales</taxon>
        <taxon>Haloferacaceae</taxon>
        <taxon>Haloquadratum</taxon>
    </lineage>
</organism>
<evidence type="ECO:0000313" key="5">
    <source>
        <dbReference type="EMBL" id="CCC39181.1"/>
    </source>
</evidence>
<evidence type="ECO:0000259" key="4">
    <source>
        <dbReference type="PROSITE" id="PS01031"/>
    </source>
</evidence>
<dbReference type="PROSITE" id="PS01031">
    <property type="entry name" value="SHSP"/>
    <property type="match status" value="1"/>
</dbReference>
<proteinExistence type="inferred from homology"/>
<dbReference type="InterPro" id="IPR002068">
    <property type="entry name" value="A-crystallin/Hsp20_dom"/>
</dbReference>
<feature type="compositionally biased region" description="Polar residues" evidence="3">
    <location>
        <begin position="151"/>
        <end position="160"/>
    </location>
</feature>
<dbReference type="Gene3D" id="2.60.40.790">
    <property type="match status" value="1"/>
</dbReference>
<feature type="domain" description="SHSP" evidence="4">
    <location>
        <begin position="23"/>
        <end position="139"/>
    </location>
</feature>
<dbReference type="InterPro" id="IPR008978">
    <property type="entry name" value="HSP20-like_chaperone"/>
</dbReference>
<dbReference type="GeneID" id="12445844"/>
<accession>G0LGG1</accession>
<evidence type="ECO:0000313" key="6">
    <source>
        <dbReference type="Proteomes" id="UP000007954"/>
    </source>
</evidence>
<evidence type="ECO:0000256" key="3">
    <source>
        <dbReference type="SAM" id="MobiDB-lite"/>
    </source>
</evidence>
<dbReference type="Pfam" id="PF00011">
    <property type="entry name" value="HSP20"/>
    <property type="match status" value="1"/>
</dbReference>
<sequence>MSRLTELGESAAQTVLDRVGRGVSEVQERTPLPYDLLESDEAYLIIFDAPGIEQTDVQVQFLDGKVEVRLDRFRDFYEDFEMRFPGRGLSLDGSVSLPDDAAVDPERANATLGRNGTLQIRLPKDGRHQTVAVSEADENNEHDEMIDSGDSDASTANNTDDANHDPDTDS</sequence>
<evidence type="ECO:0000256" key="1">
    <source>
        <dbReference type="PROSITE-ProRule" id="PRU00285"/>
    </source>
</evidence>
<gene>
    <name evidence="5" type="primary">hsp20D</name>
    <name evidence="5" type="ordered locus">Hqrw_1217</name>
</gene>
<feature type="compositionally biased region" description="Acidic residues" evidence="3">
    <location>
        <begin position="135"/>
        <end position="150"/>
    </location>
</feature>
<dbReference type="HOGENOM" id="CLU_046737_10_0_2"/>
<dbReference type="KEGG" id="hwc:Hqrw_1217"/>
<dbReference type="OrthoDB" id="210205at2157"/>
<dbReference type="CDD" id="cd06464">
    <property type="entry name" value="ACD_sHsps-like"/>
    <property type="match status" value="1"/>
</dbReference>
<dbReference type="AlphaFoldDB" id="G0LGG1"/>
<reference evidence="5 6" key="1">
    <citation type="journal article" date="2011" name="PLoS ONE">
        <title>Haloquadratum walsbyi: limited diversity in a global pond.</title>
        <authorList>
            <person name="Dyall-Smith M."/>
            <person name="Pfeiffer F."/>
            <person name="Klee K."/>
            <person name="Palm P."/>
            <person name="Gross K."/>
            <person name="Schuster S.C."/>
            <person name="Rampp M."/>
            <person name="Oesterhelt D."/>
        </authorList>
    </citation>
    <scope>NUCLEOTIDE SEQUENCE [LARGE SCALE GENOMIC DNA]</scope>
    <source>
        <strain evidence="6">DSM 16854 / JCM 12705 / C23</strain>
    </source>
</reference>
<dbReference type="SUPFAM" id="SSF49764">
    <property type="entry name" value="HSP20-like chaperones"/>
    <property type="match status" value="1"/>
</dbReference>
<dbReference type="RefSeq" id="WP_011570472.1">
    <property type="nucleotide sequence ID" value="NC_017459.1"/>
</dbReference>
<protein>
    <submittedName>
        <fullName evidence="5">Hsp20-type molecular chaperone</fullName>
    </submittedName>
</protein>
<dbReference type="EMBL" id="FR746099">
    <property type="protein sequence ID" value="CCC39181.1"/>
    <property type="molecule type" value="Genomic_DNA"/>
</dbReference>
<evidence type="ECO:0000256" key="2">
    <source>
        <dbReference type="RuleBase" id="RU003616"/>
    </source>
</evidence>